<feature type="region of interest" description="Disordered" evidence="1">
    <location>
        <begin position="308"/>
        <end position="355"/>
    </location>
</feature>
<reference evidence="2 3" key="1">
    <citation type="submission" date="2018-12" db="EMBL/GenBank/DDBJ databases">
        <title>Glycomyces sp. YIM 121974 draft genome.</title>
        <authorList>
            <person name="Li Q."/>
        </authorList>
    </citation>
    <scope>NUCLEOTIDE SEQUENCE [LARGE SCALE GENOMIC DNA]</scope>
    <source>
        <strain evidence="2 3">YIM 121974</strain>
    </source>
</reference>
<proteinExistence type="predicted"/>
<evidence type="ECO:0000313" key="3">
    <source>
        <dbReference type="Proteomes" id="UP000277256"/>
    </source>
</evidence>
<dbReference type="SUPFAM" id="SSF159501">
    <property type="entry name" value="EreA/ChaN-like"/>
    <property type="match status" value="1"/>
</dbReference>
<dbReference type="RefSeq" id="WP_125248911.1">
    <property type="nucleotide sequence ID" value="NZ_RSEB01000004.1"/>
</dbReference>
<evidence type="ECO:0000256" key="1">
    <source>
        <dbReference type="SAM" id="MobiDB-lite"/>
    </source>
</evidence>
<comment type="caution">
    <text evidence="2">The sequence shown here is derived from an EMBL/GenBank/DDBJ whole genome shotgun (WGS) entry which is preliminary data.</text>
</comment>
<organism evidence="2 3">
    <name type="scientific">Glycomyces terrestris</name>
    <dbReference type="NCBI Taxonomy" id="2493553"/>
    <lineage>
        <taxon>Bacteria</taxon>
        <taxon>Bacillati</taxon>
        <taxon>Actinomycetota</taxon>
        <taxon>Actinomycetes</taxon>
        <taxon>Glycomycetales</taxon>
        <taxon>Glycomycetaceae</taxon>
        <taxon>Glycomyces</taxon>
    </lineage>
</organism>
<dbReference type="CDD" id="cd14728">
    <property type="entry name" value="Ere-like"/>
    <property type="match status" value="1"/>
</dbReference>
<feature type="compositionally biased region" description="Basic and acidic residues" evidence="1">
    <location>
        <begin position="308"/>
        <end position="321"/>
    </location>
</feature>
<dbReference type="Pfam" id="PF05139">
    <property type="entry name" value="Erythro_esteras"/>
    <property type="match status" value="1"/>
</dbReference>
<dbReference type="PANTHER" id="PTHR31299">
    <property type="entry name" value="ESTERASE, PUTATIVE (AFU_ORTHOLOGUE AFUA_1G05850)-RELATED"/>
    <property type="match status" value="1"/>
</dbReference>
<dbReference type="InterPro" id="IPR052036">
    <property type="entry name" value="Hydrolase/PRTase-associated"/>
</dbReference>
<accession>A0A426UWA6</accession>
<gene>
    <name evidence="2" type="ORF">EIW28_17205</name>
</gene>
<dbReference type="Proteomes" id="UP000277256">
    <property type="component" value="Unassembled WGS sequence"/>
</dbReference>
<keyword evidence="3" id="KW-1185">Reference proteome</keyword>
<dbReference type="EMBL" id="RSEB01000004">
    <property type="protein sequence ID" value="RRR98604.1"/>
    <property type="molecule type" value="Genomic_DNA"/>
</dbReference>
<dbReference type="Gene3D" id="3.30.1870.10">
    <property type="entry name" value="EreA-like, domain 2"/>
    <property type="match status" value="1"/>
</dbReference>
<dbReference type="AlphaFoldDB" id="A0A426UWA6"/>
<dbReference type="PANTHER" id="PTHR31299:SF0">
    <property type="entry name" value="ESTERASE, PUTATIVE (AFU_ORTHOLOGUE AFUA_1G05850)-RELATED"/>
    <property type="match status" value="1"/>
</dbReference>
<dbReference type="GO" id="GO:0046677">
    <property type="term" value="P:response to antibiotic"/>
    <property type="evidence" value="ECO:0007669"/>
    <property type="project" value="InterPro"/>
</dbReference>
<name>A0A426UWA6_9ACTN</name>
<dbReference type="InterPro" id="IPR007815">
    <property type="entry name" value="Emycin_Estase"/>
</dbReference>
<sequence length="355" mass="38486">MEHRHCITGSHELIGLGEHAHGDSALADARLELFTRLVEGGVRSIAFESDRVAALIADDYVQGRAGTLDSAAAEGITHGFGAFDVNRRLLAWLREHNEGRAPRDRVAFHGMDAPLEFTAASPRAYLEHVRDYLGRDLDLTEPCGDDERWSRTEAVVDPAASPGDTPAAHRLRVVADDLLAALDAEAPRLIAATSRTDWDRARIHATTALGLLRYHRQAAQPLEESERWSRLASVRDALMARNLLDIRATEAERGPTAVFAHNIHLQRTESRMEMAGMNLAWSGAGAIVAVLLGPKYVFVAGTLAAPEDRHDTRADTRDDRSVAGGGSNVDFGGADAILRAGDGEPTLTPARPQPE</sequence>
<dbReference type="OrthoDB" id="4329964at2"/>
<protein>
    <submittedName>
        <fullName evidence="2">Erythromycin esterase family protein</fullName>
    </submittedName>
</protein>
<evidence type="ECO:0000313" key="2">
    <source>
        <dbReference type="EMBL" id="RRR98604.1"/>
    </source>
</evidence>